<name>A0A9P9BM26_9PEZI</name>
<proteinExistence type="predicted"/>
<dbReference type="GeneID" id="70186593"/>
<gene>
    <name evidence="2" type="ORF">B0I36DRAFT_351810</name>
</gene>
<evidence type="ECO:0000313" key="2">
    <source>
        <dbReference type="EMBL" id="KAH7025858.1"/>
    </source>
</evidence>
<sequence>MSPGHDNGRKSASFVESAAFLRGPPLIPCMVSRYLPGSHARRASRRAHFAVAHGKFERDEPFSWHCATRRDYQRRLVAIAPVMPPSEQLGLPLSTAHDLIRYAIFATNVVSSRHDDTTKAGLNNDTTTLRQTGDTFPRLRGFSLGNKSSARRRVLIPTHG</sequence>
<evidence type="ECO:0000313" key="3">
    <source>
        <dbReference type="Proteomes" id="UP000756346"/>
    </source>
</evidence>
<dbReference type="RefSeq" id="XP_046009075.1">
    <property type="nucleotide sequence ID" value="XM_046157047.1"/>
</dbReference>
<protein>
    <submittedName>
        <fullName evidence="2">Uncharacterized protein</fullName>
    </submittedName>
</protein>
<feature type="compositionally biased region" description="Polar residues" evidence="1">
    <location>
        <begin position="120"/>
        <end position="134"/>
    </location>
</feature>
<keyword evidence="3" id="KW-1185">Reference proteome</keyword>
<dbReference type="EMBL" id="JAGTJQ010000008">
    <property type="protein sequence ID" value="KAH7025858.1"/>
    <property type="molecule type" value="Genomic_DNA"/>
</dbReference>
<accession>A0A9P9BM26</accession>
<evidence type="ECO:0000256" key="1">
    <source>
        <dbReference type="SAM" id="MobiDB-lite"/>
    </source>
</evidence>
<comment type="caution">
    <text evidence="2">The sequence shown here is derived from an EMBL/GenBank/DDBJ whole genome shotgun (WGS) entry which is preliminary data.</text>
</comment>
<dbReference type="Proteomes" id="UP000756346">
    <property type="component" value="Unassembled WGS sequence"/>
</dbReference>
<organism evidence="2 3">
    <name type="scientific">Microdochium trichocladiopsis</name>
    <dbReference type="NCBI Taxonomy" id="1682393"/>
    <lineage>
        <taxon>Eukaryota</taxon>
        <taxon>Fungi</taxon>
        <taxon>Dikarya</taxon>
        <taxon>Ascomycota</taxon>
        <taxon>Pezizomycotina</taxon>
        <taxon>Sordariomycetes</taxon>
        <taxon>Xylariomycetidae</taxon>
        <taxon>Xylariales</taxon>
        <taxon>Microdochiaceae</taxon>
        <taxon>Microdochium</taxon>
    </lineage>
</organism>
<dbReference type="AlphaFoldDB" id="A0A9P9BM26"/>
<reference evidence="2" key="1">
    <citation type="journal article" date="2021" name="Nat. Commun.">
        <title>Genetic determinants of endophytism in the Arabidopsis root mycobiome.</title>
        <authorList>
            <person name="Mesny F."/>
            <person name="Miyauchi S."/>
            <person name="Thiergart T."/>
            <person name="Pickel B."/>
            <person name="Atanasova L."/>
            <person name="Karlsson M."/>
            <person name="Huettel B."/>
            <person name="Barry K.W."/>
            <person name="Haridas S."/>
            <person name="Chen C."/>
            <person name="Bauer D."/>
            <person name="Andreopoulos W."/>
            <person name="Pangilinan J."/>
            <person name="LaButti K."/>
            <person name="Riley R."/>
            <person name="Lipzen A."/>
            <person name="Clum A."/>
            <person name="Drula E."/>
            <person name="Henrissat B."/>
            <person name="Kohler A."/>
            <person name="Grigoriev I.V."/>
            <person name="Martin F.M."/>
            <person name="Hacquard S."/>
        </authorList>
    </citation>
    <scope>NUCLEOTIDE SEQUENCE</scope>
    <source>
        <strain evidence="2">MPI-CAGE-CH-0230</strain>
    </source>
</reference>
<feature type="region of interest" description="Disordered" evidence="1">
    <location>
        <begin position="115"/>
        <end position="134"/>
    </location>
</feature>